<protein>
    <submittedName>
        <fullName evidence="1">Uncharacterized protein</fullName>
    </submittedName>
</protein>
<accession>A0ACC1AI08</accession>
<reference evidence="2" key="1">
    <citation type="journal article" date="2023" name="G3 (Bethesda)">
        <title>Genome assembly and association tests identify interacting loci associated with vigor, precocity, and sex in interspecific pistachio rootstocks.</title>
        <authorList>
            <person name="Palmer W."/>
            <person name="Jacygrad E."/>
            <person name="Sagayaradj S."/>
            <person name="Cavanaugh K."/>
            <person name="Han R."/>
            <person name="Bertier L."/>
            <person name="Beede B."/>
            <person name="Kafkas S."/>
            <person name="Golino D."/>
            <person name="Preece J."/>
            <person name="Michelmore R."/>
        </authorList>
    </citation>
    <scope>NUCLEOTIDE SEQUENCE [LARGE SCALE GENOMIC DNA]</scope>
</reference>
<dbReference type="Proteomes" id="UP001164250">
    <property type="component" value="Chromosome 10"/>
</dbReference>
<dbReference type="EMBL" id="CM047906">
    <property type="protein sequence ID" value="KAJ0086421.1"/>
    <property type="molecule type" value="Genomic_DNA"/>
</dbReference>
<name>A0ACC1AI08_9ROSI</name>
<comment type="caution">
    <text evidence="1">The sequence shown here is derived from an EMBL/GenBank/DDBJ whole genome shotgun (WGS) entry which is preliminary data.</text>
</comment>
<evidence type="ECO:0000313" key="2">
    <source>
        <dbReference type="Proteomes" id="UP001164250"/>
    </source>
</evidence>
<organism evidence="1 2">
    <name type="scientific">Pistacia atlantica</name>
    <dbReference type="NCBI Taxonomy" id="434234"/>
    <lineage>
        <taxon>Eukaryota</taxon>
        <taxon>Viridiplantae</taxon>
        <taxon>Streptophyta</taxon>
        <taxon>Embryophyta</taxon>
        <taxon>Tracheophyta</taxon>
        <taxon>Spermatophyta</taxon>
        <taxon>Magnoliopsida</taxon>
        <taxon>eudicotyledons</taxon>
        <taxon>Gunneridae</taxon>
        <taxon>Pentapetalae</taxon>
        <taxon>rosids</taxon>
        <taxon>malvids</taxon>
        <taxon>Sapindales</taxon>
        <taxon>Anacardiaceae</taxon>
        <taxon>Pistacia</taxon>
    </lineage>
</organism>
<sequence>MNTKGVACRRTFDEDQLQGMFKWFDKDNNGILTRQELNEAFSKLGSKFPAWRAWRALLHADTNGDGCISVSEQELNELVKYALKRGYKLK</sequence>
<proteinExistence type="predicted"/>
<evidence type="ECO:0000313" key="1">
    <source>
        <dbReference type="EMBL" id="KAJ0086421.1"/>
    </source>
</evidence>
<gene>
    <name evidence="1" type="ORF">Patl1_08964</name>
</gene>
<keyword evidence="2" id="KW-1185">Reference proteome</keyword>